<dbReference type="EMBL" id="BMPQ01000029">
    <property type="protein sequence ID" value="GGL03690.1"/>
    <property type="molecule type" value="Genomic_DNA"/>
</dbReference>
<evidence type="ECO:0000313" key="3">
    <source>
        <dbReference type="Proteomes" id="UP000637788"/>
    </source>
</evidence>
<name>A0A917VNS4_9ACTN</name>
<gene>
    <name evidence="2" type="ORF">GCM10010094_75670</name>
</gene>
<dbReference type="AlphaFoldDB" id="A0A917VNS4"/>
<dbReference type="Proteomes" id="UP000637788">
    <property type="component" value="Unassembled WGS sequence"/>
</dbReference>
<comment type="caution">
    <text evidence="2">The sequence shown here is derived from an EMBL/GenBank/DDBJ whole genome shotgun (WGS) entry which is preliminary data.</text>
</comment>
<accession>A0A917VNS4</accession>
<proteinExistence type="predicted"/>
<reference evidence="2" key="2">
    <citation type="submission" date="2020-09" db="EMBL/GenBank/DDBJ databases">
        <authorList>
            <person name="Sun Q."/>
            <person name="Ohkuma M."/>
        </authorList>
    </citation>
    <scope>NUCLEOTIDE SEQUENCE</scope>
    <source>
        <strain evidence="2">JCM 3035</strain>
    </source>
</reference>
<protein>
    <submittedName>
        <fullName evidence="2">Uncharacterized protein</fullName>
    </submittedName>
</protein>
<organism evidence="2 3">
    <name type="scientific">Streptomyces flaveus</name>
    <dbReference type="NCBI Taxonomy" id="66370"/>
    <lineage>
        <taxon>Bacteria</taxon>
        <taxon>Bacillati</taxon>
        <taxon>Actinomycetota</taxon>
        <taxon>Actinomycetes</taxon>
        <taxon>Kitasatosporales</taxon>
        <taxon>Streptomycetaceae</taxon>
        <taxon>Streptomyces</taxon>
        <taxon>Streptomyces aurantiacus group</taxon>
    </lineage>
</organism>
<evidence type="ECO:0000256" key="1">
    <source>
        <dbReference type="SAM" id="MobiDB-lite"/>
    </source>
</evidence>
<sequence length="139" mass="14785">MTVTTTATVTATPTATPKAAEAAASPTFTTAAPPKARVPQGTVEISDWQNDIEYSASCAKLDVTIANRSDTAVDTITLHSKGEDSQEAEVALPATNFSAGIAPFGERSFSLKICDKRMTQNEYGPSAIPTKITWKWMES</sequence>
<evidence type="ECO:0000313" key="2">
    <source>
        <dbReference type="EMBL" id="GGL03690.1"/>
    </source>
</evidence>
<feature type="region of interest" description="Disordered" evidence="1">
    <location>
        <begin position="1"/>
        <end position="38"/>
    </location>
</feature>
<keyword evidence="3" id="KW-1185">Reference proteome</keyword>
<feature type="compositionally biased region" description="Low complexity" evidence="1">
    <location>
        <begin position="1"/>
        <end position="35"/>
    </location>
</feature>
<reference evidence="2" key="1">
    <citation type="journal article" date="2014" name="Int. J. Syst. Evol. Microbiol.">
        <title>Complete genome sequence of Corynebacterium casei LMG S-19264T (=DSM 44701T), isolated from a smear-ripened cheese.</title>
        <authorList>
            <consortium name="US DOE Joint Genome Institute (JGI-PGF)"/>
            <person name="Walter F."/>
            <person name="Albersmeier A."/>
            <person name="Kalinowski J."/>
            <person name="Ruckert C."/>
        </authorList>
    </citation>
    <scope>NUCLEOTIDE SEQUENCE</scope>
    <source>
        <strain evidence="2">JCM 3035</strain>
    </source>
</reference>